<reference evidence="2" key="1">
    <citation type="submission" date="2015-11" db="EMBL/GenBank/DDBJ databases">
        <title>Complete genome sequences of the obligate symbionts Candidatus Sulcia muelleri and Candidatus Nasuia deltocephalinicola from the pestiferous leafhopper, Macrosteles quadripunctulatus (Hemiptera: Cicadellidae).</title>
        <authorList>
            <person name="Bennett G.M."/>
            <person name="Abba S."/>
            <person name="Kube M."/>
            <person name="Marzachi C."/>
        </authorList>
    </citation>
    <scope>NUCLEOTIDE SEQUENCE [LARGE SCALE GENOMIC DNA]</scope>
    <source>
        <strain evidence="2">PUNC</strain>
    </source>
</reference>
<dbReference type="AlphaFoldDB" id="A0A0S2UP19"/>
<evidence type="ECO:0000313" key="2">
    <source>
        <dbReference type="Proteomes" id="UP000055684"/>
    </source>
</evidence>
<evidence type="ECO:0000313" key="1">
    <source>
        <dbReference type="EMBL" id="ALP69966.1"/>
    </source>
</evidence>
<protein>
    <submittedName>
        <fullName evidence="1">Uncharacterized protein</fullName>
    </submittedName>
</protein>
<gene>
    <name evidence="1" type="ORF">ASU29_035</name>
</gene>
<dbReference type="Proteomes" id="UP000055684">
    <property type="component" value="Chromosome"/>
</dbReference>
<reference evidence="1 2" key="2">
    <citation type="journal article" date="2016" name="Genome Announc.">
        <title>Complete Genome Sequences of the Obligate Symbionts 'Candidatus Sulcia muelleri' and 'Ca. Nasuia deltocephalinicola' from the Pestiferous Leafhopper Macrosteles quadripunctulatus (Hemiptera: Cicadellidae).</title>
        <authorList>
            <person name="Bennett G.M."/>
            <person name="Abba S."/>
            <person name="Kube M."/>
            <person name="Marzachi C."/>
        </authorList>
    </citation>
    <scope>NUCLEOTIDE SEQUENCE [LARGE SCALE GENOMIC DNA]</scope>
    <source>
        <strain evidence="1 2">PUNC</strain>
    </source>
</reference>
<dbReference type="OrthoDB" id="9999670at2"/>
<organism evidence="1 2">
    <name type="scientific">Candidatus Nasuia deltocephalincola</name>
    <dbReference type="NCBI Taxonomy" id="1160784"/>
    <lineage>
        <taxon>Bacteria</taxon>
        <taxon>Pseudomonadati</taxon>
        <taxon>Pseudomonadota</taxon>
        <taxon>Betaproteobacteria</taxon>
        <taxon>Candidatus Nasuia</taxon>
    </lineage>
</organism>
<accession>A0A0S2UP19</accession>
<name>A0A0S2UP19_9PROT</name>
<sequence>MNYFNKKKYLKKKLIKLKIKNYLNFLKKIKNYNFVFFLSVFKNIQNFGKKVFNCFKLNKIKSKLNFYFKKKFYT</sequence>
<proteinExistence type="predicted"/>
<dbReference type="EMBL" id="CP013211">
    <property type="protein sequence ID" value="ALP69966.1"/>
    <property type="molecule type" value="Genomic_DNA"/>
</dbReference>